<dbReference type="Gene3D" id="3.30.240.20">
    <property type="entry name" value="bsu07140 like domains"/>
    <property type="match status" value="1"/>
</dbReference>
<dbReference type="PANTHER" id="PTHR34582:SF6">
    <property type="entry name" value="UPF0702 TRANSMEMBRANE PROTEIN YCAP"/>
    <property type="match status" value="1"/>
</dbReference>
<dbReference type="InterPro" id="IPR023090">
    <property type="entry name" value="UPF0702_alpha/beta_dom_sf"/>
</dbReference>
<name>A0A222E518_9RHOB</name>
<evidence type="ECO:0000256" key="4">
    <source>
        <dbReference type="ARBA" id="ARBA00022692"/>
    </source>
</evidence>
<evidence type="ECO:0000256" key="3">
    <source>
        <dbReference type="ARBA" id="ARBA00022475"/>
    </source>
</evidence>
<organism evidence="9 10">
    <name type="scientific">Antarctobacter heliothermus</name>
    <dbReference type="NCBI Taxonomy" id="74033"/>
    <lineage>
        <taxon>Bacteria</taxon>
        <taxon>Pseudomonadati</taxon>
        <taxon>Pseudomonadota</taxon>
        <taxon>Alphaproteobacteria</taxon>
        <taxon>Rhodobacterales</taxon>
        <taxon>Roseobacteraceae</taxon>
        <taxon>Antarctobacter</taxon>
    </lineage>
</organism>
<protein>
    <recommendedName>
        <fullName evidence="8">YetF C-terminal domain-containing protein</fullName>
    </recommendedName>
</protein>
<dbReference type="EMBL" id="CP022540">
    <property type="protein sequence ID" value="ASP21296.1"/>
    <property type="molecule type" value="Genomic_DNA"/>
</dbReference>
<dbReference type="PANTHER" id="PTHR34582">
    <property type="entry name" value="UPF0702 TRANSMEMBRANE PROTEIN YCAP"/>
    <property type="match status" value="1"/>
</dbReference>
<keyword evidence="10" id="KW-1185">Reference proteome</keyword>
<accession>A0A222E518</accession>
<dbReference type="OrthoDB" id="9793799at2"/>
<evidence type="ECO:0000313" key="9">
    <source>
        <dbReference type="EMBL" id="ASP21296.1"/>
    </source>
</evidence>
<evidence type="ECO:0000259" key="8">
    <source>
        <dbReference type="Pfam" id="PF04239"/>
    </source>
</evidence>
<feature type="transmembrane region" description="Helical" evidence="7">
    <location>
        <begin position="12"/>
        <end position="33"/>
    </location>
</feature>
<evidence type="ECO:0000256" key="1">
    <source>
        <dbReference type="ARBA" id="ARBA00004651"/>
    </source>
</evidence>
<dbReference type="KEGG" id="aht:ANTHELSMS3_02636"/>
<comment type="similarity">
    <text evidence="2">Belongs to the UPF0702 family.</text>
</comment>
<dbReference type="InterPro" id="IPR007353">
    <property type="entry name" value="DUF421"/>
</dbReference>
<dbReference type="RefSeq" id="WP_094035228.1">
    <property type="nucleotide sequence ID" value="NZ_CP022540.1"/>
</dbReference>
<keyword evidence="5 7" id="KW-1133">Transmembrane helix</keyword>
<evidence type="ECO:0000256" key="2">
    <source>
        <dbReference type="ARBA" id="ARBA00006448"/>
    </source>
</evidence>
<feature type="domain" description="YetF C-terminal" evidence="8">
    <location>
        <begin position="92"/>
        <end position="156"/>
    </location>
</feature>
<keyword evidence="4 7" id="KW-0812">Transmembrane</keyword>
<gene>
    <name evidence="9" type="ORF">ANTHELSMS3_02636</name>
</gene>
<dbReference type="Pfam" id="PF04239">
    <property type="entry name" value="DUF421"/>
    <property type="match status" value="1"/>
</dbReference>
<evidence type="ECO:0000256" key="5">
    <source>
        <dbReference type="ARBA" id="ARBA00022989"/>
    </source>
</evidence>
<evidence type="ECO:0000256" key="6">
    <source>
        <dbReference type="ARBA" id="ARBA00023136"/>
    </source>
</evidence>
<sequence>MFFEAPVVDAIAKGALLSGIGLAWIIVLVRIVGLRSFSKLTNFDFVMTIAMGSLLAGSSQSQEWIGFLQTVTAMACLFAVQYSVSRLRRWSPRLDSQVENTPVLLVKDGAVQHDTLRATRVAEEDLMAKLREANALHLSSVRAAVLETTGNISVLYGERMDEALLKGVAPVKHGR</sequence>
<dbReference type="AlphaFoldDB" id="A0A222E518"/>
<keyword evidence="3" id="KW-1003">Cell membrane</keyword>
<keyword evidence="6 7" id="KW-0472">Membrane</keyword>
<comment type="subcellular location">
    <subcellularLocation>
        <location evidence="1">Cell membrane</location>
        <topology evidence="1">Multi-pass membrane protein</topology>
    </subcellularLocation>
</comment>
<evidence type="ECO:0000256" key="7">
    <source>
        <dbReference type="SAM" id="Phobius"/>
    </source>
</evidence>
<reference evidence="9 10" key="1">
    <citation type="submission" date="2017-07" db="EMBL/GenBank/DDBJ databases">
        <title>Genome Sequence of Antarctobacter heliothermus Strain SMS3 Isolated from a culture of the Diatom Skeletonema marinoi.</title>
        <authorList>
            <person name="Topel M."/>
            <person name="Pinder M.I.M."/>
            <person name="Johansson O.N."/>
            <person name="Kourtchenko O."/>
            <person name="Godhe A."/>
            <person name="Clarke A.K."/>
        </authorList>
    </citation>
    <scope>NUCLEOTIDE SEQUENCE [LARGE SCALE GENOMIC DNA]</scope>
    <source>
        <strain evidence="9 10">SMS3</strain>
    </source>
</reference>
<evidence type="ECO:0000313" key="10">
    <source>
        <dbReference type="Proteomes" id="UP000203589"/>
    </source>
</evidence>
<dbReference type="Proteomes" id="UP000203589">
    <property type="component" value="Chromosome"/>
</dbReference>
<proteinExistence type="inferred from homology"/>
<dbReference type="GO" id="GO:0005886">
    <property type="term" value="C:plasma membrane"/>
    <property type="evidence" value="ECO:0007669"/>
    <property type="project" value="UniProtKB-SubCell"/>
</dbReference>